<feature type="compositionally biased region" description="Polar residues" evidence="1">
    <location>
        <begin position="172"/>
        <end position="183"/>
    </location>
</feature>
<sequence>MGGQRARRRTTKSKQKHHKALGIRIFIMIAALSRPGLITLLARSHGLAVQRHSLLVIQAIIICVRVPTLDLGLIAILYVLDVRFEPSLQKAWGTKVTKSTRKKSVLSSRPRQYPCFSVLADFSSSASTLERVSSGRRLYLTVASSNLLYSVGDRRFAPIEGHRSSRGHGSASPGQRQTASTLPPSAPKQRPGKHPNPIR</sequence>
<dbReference type="Proteomes" id="UP001153076">
    <property type="component" value="Unassembled WGS sequence"/>
</dbReference>
<proteinExistence type="predicted"/>
<keyword evidence="2" id="KW-1133">Transmembrane helix</keyword>
<evidence type="ECO:0000313" key="3">
    <source>
        <dbReference type="EMBL" id="KAJ8431386.1"/>
    </source>
</evidence>
<keyword evidence="2" id="KW-0472">Membrane</keyword>
<feature type="region of interest" description="Disordered" evidence="1">
    <location>
        <begin position="159"/>
        <end position="199"/>
    </location>
</feature>
<evidence type="ECO:0000256" key="2">
    <source>
        <dbReference type="SAM" id="Phobius"/>
    </source>
</evidence>
<dbReference type="EMBL" id="JAKOGI010000691">
    <property type="protein sequence ID" value="KAJ8431386.1"/>
    <property type="molecule type" value="Genomic_DNA"/>
</dbReference>
<reference evidence="3" key="1">
    <citation type="submission" date="2022-04" db="EMBL/GenBank/DDBJ databases">
        <title>Carnegiea gigantea Genome sequencing and assembly v2.</title>
        <authorList>
            <person name="Copetti D."/>
            <person name="Sanderson M.J."/>
            <person name="Burquez A."/>
            <person name="Wojciechowski M.F."/>
        </authorList>
    </citation>
    <scope>NUCLEOTIDE SEQUENCE</scope>
    <source>
        <strain evidence="3">SGP5-SGP5p</strain>
        <tissue evidence="3">Aerial part</tissue>
    </source>
</reference>
<feature type="transmembrane region" description="Helical" evidence="2">
    <location>
        <begin position="21"/>
        <end position="42"/>
    </location>
</feature>
<dbReference type="AlphaFoldDB" id="A0A9Q1Q7U4"/>
<protein>
    <submittedName>
        <fullName evidence="3">Uncharacterized protein</fullName>
    </submittedName>
</protein>
<comment type="caution">
    <text evidence="3">The sequence shown here is derived from an EMBL/GenBank/DDBJ whole genome shotgun (WGS) entry which is preliminary data.</text>
</comment>
<keyword evidence="2" id="KW-0812">Transmembrane</keyword>
<evidence type="ECO:0000313" key="4">
    <source>
        <dbReference type="Proteomes" id="UP001153076"/>
    </source>
</evidence>
<keyword evidence="4" id="KW-1185">Reference proteome</keyword>
<evidence type="ECO:0000256" key="1">
    <source>
        <dbReference type="SAM" id="MobiDB-lite"/>
    </source>
</evidence>
<feature type="transmembrane region" description="Helical" evidence="2">
    <location>
        <begin position="54"/>
        <end position="80"/>
    </location>
</feature>
<name>A0A9Q1Q7U4_9CARY</name>
<accession>A0A9Q1Q7U4</accession>
<organism evidence="3 4">
    <name type="scientific">Carnegiea gigantea</name>
    <dbReference type="NCBI Taxonomy" id="171969"/>
    <lineage>
        <taxon>Eukaryota</taxon>
        <taxon>Viridiplantae</taxon>
        <taxon>Streptophyta</taxon>
        <taxon>Embryophyta</taxon>
        <taxon>Tracheophyta</taxon>
        <taxon>Spermatophyta</taxon>
        <taxon>Magnoliopsida</taxon>
        <taxon>eudicotyledons</taxon>
        <taxon>Gunneridae</taxon>
        <taxon>Pentapetalae</taxon>
        <taxon>Caryophyllales</taxon>
        <taxon>Cactineae</taxon>
        <taxon>Cactaceae</taxon>
        <taxon>Cactoideae</taxon>
        <taxon>Echinocereeae</taxon>
        <taxon>Carnegiea</taxon>
    </lineage>
</organism>
<gene>
    <name evidence="3" type="ORF">Cgig2_027980</name>
</gene>